<reference evidence="1 2" key="1">
    <citation type="submission" date="2021-06" db="EMBL/GenBank/DDBJ databases">
        <title>Complete genome of Haloferula helveola possessing various polysaccharide degrading enzymes.</title>
        <authorList>
            <person name="Takami H."/>
            <person name="Huang C."/>
            <person name="Hamasaki K."/>
        </authorList>
    </citation>
    <scope>NUCLEOTIDE SEQUENCE [LARGE SCALE GENOMIC DNA]</scope>
    <source>
        <strain evidence="1 2">CN-1</strain>
    </source>
</reference>
<keyword evidence="2" id="KW-1185">Reference proteome</keyword>
<name>A0ABN6H0R1_9BACT</name>
<evidence type="ECO:0000313" key="2">
    <source>
        <dbReference type="Proteomes" id="UP001374893"/>
    </source>
</evidence>
<dbReference type="InterPro" id="IPR011447">
    <property type="entry name" value="DUF1552"/>
</dbReference>
<organism evidence="1 2">
    <name type="scientific">Haloferula helveola</name>
    <dbReference type="NCBI Taxonomy" id="490095"/>
    <lineage>
        <taxon>Bacteria</taxon>
        <taxon>Pseudomonadati</taxon>
        <taxon>Verrucomicrobiota</taxon>
        <taxon>Verrucomicrobiia</taxon>
        <taxon>Verrucomicrobiales</taxon>
        <taxon>Verrucomicrobiaceae</taxon>
        <taxon>Haloferula</taxon>
    </lineage>
</organism>
<sequence>MNTRRDFLKTAFITMGGLSLPGGMQRLSAAPTGSGKAPMRFIFMHRGNGLFPKVMVPPSFGPEEMKKENAKEAFEVDLDGHELPDWMSPLEAHKDNLTILQGLSGKMCTVGHHSWCSSLGVYKANERPSSIKWATVDFELAKLFPSPMEHIELACFPTGGGNARGSLDGIAKGFSARGPQQPNYAFGSPKIAVDEIFKSVSANEDDQVRYQLERKVLEFAAGNHSEIARQLDGIERQKVGNYAESIEDIRERNRKVDMMADAVRRHAPKLDAKYLAEELSTLDRQVGHTEVLLSSLISGLTNVVAFTVDELGHEYTGIPGLEGEKVNMHDVGHGKVIGGVNAEEIRKRSEHHHMKLVDMIVTRLKSVPEGDGTMFDNTMVFYFPDGGETHHSHGTEFPFVVMAGDNAKLSMGRRYVRLPYWGSENHKTLGNFYTTILNAYGNPIKHFGVLDPALIGDQTGAIKEFLM</sequence>
<protein>
    <submittedName>
        <fullName evidence="1">Tat pathway signal protein</fullName>
    </submittedName>
</protein>
<proteinExistence type="predicted"/>
<dbReference type="InterPro" id="IPR006311">
    <property type="entry name" value="TAT_signal"/>
</dbReference>
<dbReference type="Proteomes" id="UP001374893">
    <property type="component" value="Chromosome"/>
</dbReference>
<accession>A0ABN6H0R1</accession>
<dbReference type="EMBL" id="AP024702">
    <property type="protein sequence ID" value="BCX46328.1"/>
    <property type="molecule type" value="Genomic_DNA"/>
</dbReference>
<dbReference type="RefSeq" id="WP_338687832.1">
    <property type="nucleotide sequence ID" value="NZ_AP024702.1"/>
</dbReference>
<dbReference type="PROSITE" id="PS51318">
    <property type="entry name" value="TAT"/>
    <property type="match status" value="1"/>
</dbReference>
<evidence type="ECO:0000313" key="1">
    <source>
        <dbReference type="EMBL" id="BCX46328.1"/>
    </source>
</evidence>
<gene>
    <name evidence="1" type="ORF">HAHE_02360</name>
</gene>
<dbReference type="Pfam" id="PF07586">
    <property type="entry name" value="HXXSHH"/>
    <property type="match status" value="1"/>
</dbReference>